<reference evidence="2 3" key="1">
    <citation type="submission" date="2014-11" db="EMBL/GenBank/DDBJ databases">
        <authorList>
            <person name="Zhu J."/>
            <person name="Qi W."/>
            <person name="Song R."/>
        </authorList>
    </citation>
    <scope>NUCLEOTIDE SEQUENCE [LARGE SCALE GENOMIC DNA]</scope>
</reference>
<dbReference type="AlphaFoldDB" id="A0A0G4EGQ5"/>
<evidence type="ECO:0000313" key="2">
    <source>
        <dbReference type="EMBL" id="CEL94680.1"/>
    </source>
</evidence>
<keyword evidence="3" id="KW-1185">Reference proteome</keyword>
<dbReference type="VEuPathDB" id="CryptoDB:Vbra_7353"/>
<gene>
    <name evidence="2" type="ORF">Vbra_7353</name>
</gene>
<dbReference type="Proteomes" id="UP000041254">
    <property type="component" value="Unassembled WGS sequence"/>
</dbReference>
<feature type="compositionally biased region" description="Low complexity" evidence="1">
    <location>
        <begin position="65"/>
        <end position="75"/>
    </location>
</feature>
<dbReference type="InParanoid" id="A0A0G4EGQ5"/>
<dbReference type="EMBL" id="CDMY01000225">
    <property type="protein sequence ID" value="CEL94680.1"/>
    <property type="molecule type" value="Genomic_DNA"/>
</dbReference>
<protein>
    <submittedName>
        <fullName evidence="2">Uncharacterized protein</fullName>
    </submittedName>
</protein>
<accession>A0A0G4EGQ5</accession>
<name>A0A0G4EGQ5_VITBC</name>
<feature type="region of interest" description="Disordered" evidence="1">
    <location>
        <begin position="153"/>
        <end position="189"/>
    </location>
</feature>
<proteinExistence type="predicted"/>
<sequence>MGDDYDREEFPDEPPLEAEPNGPMVNQGGFYMKAPDVDRHAGLKRANKNQYHSSKRPVLGGGKATGTAAAAAVAKQQDQPLLASVAKGREYTMQDACRERLQREEAEREREKAELKKKRAEDNRKWDELKKKRLAKAKQDHQDAREKRLNYYQDKPAAPAPGGGGAGGRGGGVGVSGATSSASQGGRGGPVGELQHILTANGLGAYSAQTLIDRGFCLPVLREARDDAKLVDDILNQFLDVLGRDFQKFKQAIKTNIT</sequence>
<feature type="region of interest" description="Disordered" evidence="1">
    <location>
        <begin position="1"/>
        <end position="79"/>
    </location>
</feature>
<feature type="compositionally biased region" description="Gly residues" evidence="1">
    <location>
        <begin position="161"/>
        <end position="175"/>
    </location>
</feature>
<organism evidence="2 3">
    <name type="scientific">Vitrella brassicaformis (strain CCMP3155)</name>
    <dbReference type="NCBI Taxonomy" id="1169540"/>
    <lineage>
        <taxon>Eukaryota</taxon>
        <taxon>Sar</taxon>
        <taxon>Alveolata</taxon>
        <taxon>Colpodellida</taxon>
        <taxon>Vitrellaceae</taxon>
        <taxon>Vitrella</taxon>
    </lineage>
</organism>
<evidence type="ECO:0000256" key="1">
    <source>
        <dbReference type="SAM" id="MobiDB-lite"/>
    </source>
</evidence>
<evidence type="ECO:0000313" key="3">
    <source>
        <dbReference type="Proteomes" id="UP000041254"/>
    </source>
</evidence>
<feature type="compositionally biased region" description="Acidic residues" evidence="1">
    <location>
        <begin position="1"/>
        <end position="16"/>
    </location>
</feature>
<feature type="region of interest" description="Disordered" evidence="1">
    <location>
        <begin position="99"/>
        <end position="123"/>
    </location>
</feature>